<dbReference type="AlphaFoldDB" id="A0A383VVY8"/>
<organism evidence="1 2">
    <name type="scientific">Tetradesmus obliquus</name>
    <name type="common">Green alga</name>
    <name type="synonym">Acutodesmus obliquus</name>
    <dbReference type="NCBI Taxonomy" id="3088"/>
    <lineage>
        <taxon>Eukaryota</taxon>
        <taxon>Viridiplantae</taxon>
        <taxon>Chlorophyta</taxon>
        <taxon>core chlorophytes</taxon>
        <taxon>Chlorophyceae</taxon>
        <taxon>CS clade</taxon>
        <taxon>Sphaeropleales</taxon>
        <taxon>Scenedesmaceae</taxon>
        <taxon>Tetradesmus</taxon>
    </lineage>
</organism>
<evidence type="ECO:0000313" key="1">
    <source>
        <dbReference type="EMBL" id="SZX69645.1"/>
    </source>
</evidence>
<name>A0A383VVY8_TETOB</name>
<dbReference type="Proteomes" id="UP000256970">
    <property type="component" value="Unassembled WGS sequence"/>
</dbReference>
<evidence type="ECO:0000313" key="2">
    <source>
        <dbReference type="Proteomes" id="UP000256970"/>
    </source>
</evidence>
<gene>
    <name evidence="1" type="ORF">BQ4739_LOCUS9939</name>
</gene>
<keyword evidence="2" id="KW-1185">Reference proteome</keyword>
<accession>A0A383VVY8</accession>
<dbReference type="EMBL" id="FNXT01000942">
    <property type="protein sequence ID" value="SZX69645.1"/>
    <property type="molecule type" value="Genomic_DNA"/>
</dbReference>
<proteinExistence type="predicted"/>
<sequence>MAPSDRVYLTRSPAFATLRINAVFDAAKQAVSMVDATATFQYCSGPPGTMQAECPDQTGYCTGHFSTWNPCQAWPQYNYPPCGVFLKAPKRQPVSIAGGFDIGLDMLLTNEASCVLRRRSSSRRHLMQPPVLDTTTLDTTSITPLADTTLETTVTPILGTAGDTTIVPILSTSGDITVVYMPGDVPMVGTTGGFNTPVLITPPPGDTTLDTPILITPPPADNPDEPPMVVTVAPPEMQLDSTNFGSKPALEYRGGTCIVNIKNMPAGNACACFSGTISTQLGSRVLRSLTTGGAFARWRCKDLVPEVCRSDACEPEIPPLPQPGG</sequence>
<reference evidence="1 2" key="1">
    <citation type="submission" date="2016-10" db="EMBL/GenBank/DDBJ databases">
        <authorList>
            <person name="Cai Z."/>
        </authorList>
    </citation>
    <scope>NUCLEOTIDE SEQUENCE [LARGE SCALE GENOMIC DNA]</scope>
</reference>
<protein>
    <submittedName>
        <fullName evidence="1">Uncharacterized protein</fullName>
    </submittedName>
</protein>